<feature type="region of interest" description="Disordered" evidence="1">
    <location>
        <begin position="75"/>
        <end position="102"/>
    </location>
</feature>
<proteinExistence type="predicted"/>
<name>A0A0P7HXG4_9EURY</name>
<accession>A0A0P7HXG4</accession>
<dbReference type="RefSeq" id="WP_054584267.1">
    <property type="nucleotide sequence ID" value="NZ_LGUC01000001.1"/>
</dbReference>
<dbReference type="EMBL" id="LGUC01000001">
    <property type="protein sequence ID" value="KPN31793.1"/>
    <property type="molecule type" value="Genomic_DNA"/>
</dbReference>
<reference evidence="3" key="1">
    <citation type="submission" date="2013-11" db="EMBL/GenBank/DDBJ databases">
        <authorList>
            <person name="Hoang H.T."/>
            <person name="Killian M.L."/>
            <person name="Madson D.M."/>
            <person name="Arruda P.H.E."/>
            <person name="Sun D."/>
            <person name="Schwartz K.J."/>
            <person name="Yoon K."/>
        </authorList>
    </citation>
    <scope>NUCLEOTIDE SEQUENCE [LARGE SCALE GENOMIC DNA]</scope>
    <source>
        <strain evidence="3">CDK2</strain>
    </source>
</reference>
<sequence length="102" mass="10719">MAVDGSLLTAEAAADARSRLAASFRLRELVEFDTGTGAMPLFVAAERDAGPAADAFTYARVTPTFLDLVREGLVRPGTDDATTPAELLSRSLPAAPGDDPRR</sequence>
<evidence type="ECO:0000313" key="2">
    <source>
        <dbReference type="EMBL" id="KPN31793.1"/>
    </source>
</evidence>
<evidence type="ECO:0000256" key="1">
    <source>
        <dbReference type="SAM" id="MobiDB-lite"/>
    </source>
</evidence>
<organism evidence="2 3">
    <name type="scientific">Halolamina pelagica</name>
    <dbReference type="NCBI Taxonomy" id="699431"/>
    <lineage>
        <taxon>Archaea</taxon>
        <taxon>Methanobacteriati</taxon>
        <taxon>Methanobacteriota</taxon>
        <taxon>Stenosarchaea group</taxon>
        <taxon>Halobacteria</taxon>
        <taxon>Halobacteriales</taxon>
        <taxon>Haloferacaceae</taxon>
    </lineage>
</organism>
<evidence type="ECO:0000313" key="3">
    <source>
        <dbReference type="Proteomes" id="UP000050535"/>
    </source>
</evidence>
<gene>
    <name evidence="2" type="ORF">SY89_02546</name>
</gene>
<protein>
    <submittedName>
        <fullName evidence="2">Uncharacterized protein</fullName>
    </submittedName>
</protein>
<dbReference type="AlphaFoldDB" id="A0A0P7HXG4"/>
<comment type="caution">
    <text evidence="2">The sequence shown here is derived from an EMBL/GenBank/DDBJ whole genome shotgun (WGS) entry which is preliminary data.</text>
</comment>
<dbReference type="Proteomes" id="UP000050535">
    <property type="component" value="Unassembled WGS sequence"/>
</dbReference>
<keyword evidence="3" id="KW-1185">Reference proteome</keyword>
<dbReference type="STRING" id="699431.SY89_02546"/>